<dbReference type="VEuPathDB" id="FungiDB:RO3G_14275"/>
<proteinExistence type="predicted"/>
<evidence type="ECO:0000256" key="1">
    <source>
        <dbReference type="SAM" id="MobiDB-lite"/>
    </source>
</evidence>
<dbReference type="Proteomes" id="UP000009138">
    <property type="component" value="Unassembled WGS sequence"/>
</dbReference>
<evidence type="ECO:0000313" key="3">
    <source>
        <dbReference type="Proteomes" id="UP000009138"/>
    </source>
</evidence>
<dbReference type="RefSeq" id="XP_067524960.1">
    <property type="nucleotide sequence ID" value="XM_067668859.1"/>
</dbReference>
<keyword evidence="3" id="KW-1185">Reference proteome</keyword>
<accession>I1CM84</accession>
<dbReference type="EMBL" id="CH476744">
    <property type="protein sequence ID" value="EIE89564.1"/>
    <property type="molecule type" value="Genomic_DNA"/>
</dbReference>
<protein>
    <submittedName>
        <fullName evidence="2">Uncharacterized protein</fullName>
    </submittedName>
</protein>
<name>I1CM84_RHIO9</name>
<dbReference type="GeneID" id="93621240"/>
<feature type="region of interest" description="Disordered" evidence="1">
    <location>
        <begin position="1"/>
        <end position="21"/>
    </location>
</feature>
<dbReference type="AlphaFoldDB" id="I1CM84"/>
<gene>
    <name evidence="2" type="ORF">RO3G_14275</name>
</gene>
<reference evidence="2 3" key="1">
    <citation type="journal article" date="2009" name="PLoS Genet.">
        <title>Genomic analysis of the basal lineage fungus Rhizopus oryzae reveals a whole-genome duplication.</title>
        <authorList>
            <person name="Ma L.-J."/>
            <person name="Ibrahim A.S."/>
            <person name="Skory C."/>
            <person name="Grabherr M.G."/>
            <person name="Burger G."/>
            <person name="Butler M."/>
            <person name="Elias M."/>
            <person name="Idnurm A."/>
            <person name="Lang B.F."/>
            <person name="Sone T."/>
            <person name="Abe A."/>
            <person name="Calvo S.E."/>
            <person name="Corrochano L.M."/>
            <person name="Engels R."/>
            <person name="Fu J."/>
            <person name="Hansberg W."/>
            <person name="Kim J.-M."/>
            <person name="Kodira C.D."/>
            <person name="Koehrsen M.J."/>
            <person name="Liu B."/>
            <person name="Miranda-Saavedra D."/>
            <person name="O'Leary S."/>
            <person name="Ortiz-Castellanos L."/>
            <person name="Poulter R."/>
            <person name="Rodriguez-Romero J."/>
            <person name="Ruiz-Herrera J."/>
            <person name="Shen Y.-Q."/>
            <person name="Zeng Q."/>
            <person name="Galagan J."/>
            <person name="Birren B.W."/>
            <person name="Cuomo C.A."/>
            <person name="Wickes B.L."/>
        </authorList>
    </citation>
    <scope>NUCLEOTIDE SEQUENCE [LARGE SCALE GENOMIC DNA]</scope>
    <source>
        <strain evidence="3">RA 99-880 / ATCC MYA-4621 / FGSC 9543 / NRRL 43880</strain>
    </source>
</reference>
<organism evidence="2 3">
    <name type="scientific">Rhizopus delemar (strain RA 99-880 / ATCC MYA-4621 / FGSC 9543 / NRRL 43880)</name>
    <name type="common">Mucormycosis agent</name>
    <name type="synonym">Rhizopus arrhizus var. delemar</name>
    <dbReference type="NCBI Taxonomy" id="246409"/>
    <lineage>
        <taxon>Eukaryota</taxon>
        <taxon>Fungi</taxon>
        <taxon>Fungi incertae sedis</taxon>
        <taxon>Mucoromycota</taxon>
        <taxon>Mucoromycotina</taxon>
        <taxon>Mucoromycetes</taxon>
        <taxon>Mucorales</taxon>
        <taxon>Mucorineae</taxon>
        <taxon>Rhizopodaceae</taxon>
        <taxon>Rhizopus</taxon>
    </lineage>
</organism>
<evidence type="ECO:0000313" key="2">
    <source>
        <dbReference type="EMBL" id="EIE89564.1"/>
    </source>
</evidence>
<dbReference type="InParanoid" id="I1CM84"/>
<sequence>MNHTSSKRPITSAIKKMSKDSQEKNDFLYISETFTGQTCNQCKTKKLNKCCFS</sequence>